<dbReference type="EMBL" id="JBFOLJ010000001">
    <property type="protein sequence ID" value="KAL2559893.1"/>
    <property type="molecule type" value="Genomic_DNA"/>
</dbReference>
<dbReference type="InterPro" id="IPR000873">
    <property type="entry name" value="AMP-dep_synth/lig_dom"/>
</dbReference>
<evidence type="ECO:0000256" key="2">
    <source>
        <dbReference type="SAM" id="Phobius"/>
    </source>
</evidence>
<proteinExistence type="predicted"/>
<feature type="domain" description="AMP-dependent synthetase/ligase" evidence="3">
    <location>
        <begin position="80"/>
        <end position="164"/>
    </location>
</feature>
<keyword evidence="5" id="KW-1185">Reference proteome</keyword>
<reference evidence="5" key="1">
    <citation type="submission" date="2024-07" db="EMBL/GenBank/DDBJ databases">
        <title>Two chromosome-level genome assemblies of Korean endemic species Abeliophyllum distichum and Forsythia ovata (Oleaceae).</title>
        <authorList>
            <person name="Jang H."/>
        </authorList>
    </citation>
    <scope>NUCLEOTIDE SEQUENCE [LARGE SCALE GENOMIC DNA]</scope>
</reference>
<evidence type="ECO:0000256" key="1">
    <source>
        <dbReference type="ARBA" id="ARBA00022598"/>
    </source>
</evidence>
<evidence type="ECO:0000313" key="4">
    <source>
        <dbReference type="EMBL" id="KAL2559893.1"/>
    </source>
</evidence>
<keyword evidence="1" id="KW-0436">Ligase</keyword>
<comment type="caution">
    <text evidence="4">The sequence shown here is derived from an EMBL/GenBank/DDBJ whole genome shotgun (WGS) entry which is preliminary data.</text>
</comment>
<protein>
    <submittedName>
        <fullName evidence="4">4-coumarate--CoA ligase-like 9</fullName>
    </submittedName>
</protein>
<dbReference type="GO" id="GO:0016874">
    <property type="term" value="F:ligase activity"/>
    <property type="evidence" value="ECO:0007669"/>
    <property type="project" value="UniProtKB-KW"/>
</dbReference>
<name>A0ABD1XG57_9LAMI</name>
<sequence>MDYTTILSRNGHNLVKLTSSSHSIDLRSGYCPETKTFRSLRPQVPLPPKTISFSAAPFVPLLQETIPFSADSLVLSLQSASPWRDAAALFDSATGHRISYSEFHRFARNLASSQCTTVGLCKINVAFVIAPNLISVLVLYFALLSWGIIISPANPLSTSEEISCLISI</sequence>
<dbReference type="AlphaFoldDB" id="A0ABD1XG57"/>
<dbReference type="InterPro" id="IPR042099">
    <property type="entry name" value="ANL_N_sf"/>
</dbReference>
<gene>
    <name evidence="4" type="ORF">Fot_04632</name>
</gene>
<dbReference type="Gene3D" id="3.40.50.12780">
    <property type="entry name" value="N-terminal domain of ligase-like"/>
    <property type="match status" value="1"/>
</dbReference>
<accession>A0ABD1XG57</accession>
<keyword evidence="2" id="KW-1133">Transmembrane helix</keyword>
<dbReference type="Pfam" id="PF00501">
    <property type="entry name" value="AMP-binding"/>
    <property type="match status" value="1"/>
</dbReference>
<dbReference type="PANTHER" id="PTHR24096">
    <property type="entry name" value="LONG-CHAIN-FATTY-ACID--COA LIGASE"/>
    <property type="match status" value="1"/>
</dbReference>
<dbReference type="PANTHER" id="PTHR24096:SF160">
    <property type="entry name" value="4-COUMARATE--COA LIGASE-LIKE 9"/>
    <property type="match status" value="1"/>
</dbReference>
<dbReference type="SUPFAM" id="SSF56801">
    <property type="entry name" value="Acetyl-CoA synthetase-like"/>
    <property type="match status" value="1"/>
</dbReference>
<evidence type="ECO:0000313" key="5">
    <source>
        <dbReference type="Proteomes" id="UP001604277"/>
    </source>
</evidence>
<dbReference type="Proteomes" id="UP001604277">
    <property type="component" value="Unassembled WGS sequence"/>
</dbReference>
<keyword evidence="2" id="KW-0472">Membrane</keyword>
<keyword evidence="2" id="KW-0812">Transmembrane</keyword>
<organism evidence="4 5">
    <name type="scientific">Forsythia ovata</name>
    <dbReference type="NCBI Taxonomy" id="205694"/>
    <lineage>
        <taxon>Eukaryota</taxon>
        <taxon>Viridiplantae</taxon>
        <taxon>Streptophyta</taxon>
        <taxon>Embryophyta</taxon>
        <taxon>Tracheophyta</taxon>
        <taxon>Spermatophyta</taxon>
        <taxon>Magnoliopsida</taxon>
        <taxon>eudicotyledons</taxon>
        <taxon>Gunneridae</taxon>
        <taxon>Pentapetalae</taxon>
        <taxon>asterids</taxon>
        <taxon>lamiids</taxon>
        <taxon>Lamiales</taxon>
        <taxon>Oleaceae</taxon>
        <taxon>Forsythieae</taxon>
        <taxon>Forsythia</taxon>
    </lineage>
</organism>
<evidence type="ECO:0000259" key="3">
    <source>
        <dbReference type="Pfam" id="PF00501"/>
    </source>
</evidence>
<feature type="transmembrane region" description="Helical" evidence="2">
    <location>
        <begin position="125"/>
        <end position="149"/>
    </location>
</feature>